<evidence type="ECO:0000313" key="2">
    <source>
        <dbReference type="Proteomes" id="UP000235392"/>
    </source>
</evidence>
<name>A0A2N5VEV1_9BASI</name>
<evidence type="ECO:0000313" key="1">
    <source>
        <dbReference type="EMBL" id="PLW48521.1"/>
    </source>
</evidence>
<organism evidence="1 2">
    <name type="scientific">Puccinia coronata f. sp. avenae</name>
    <dbReference type="NCBI Taxonomy" id="200324"/>
    <lineage>
        <taxon>Eukaryota</taxon>
        <taxon>Fungi</taxon>
        <taxon>Dikarya</taxon>
        <taxon>Basidiomycota</taxon>
        <taxon>Pucciniomycotina</taxon>
        <taxon>Pucciniomycetes</taxon>
        <taxon>Pucciniales</taxon>
        <taxon>Pucciniaceae</taxon>
        <taxon>Puccinia</taxon>
    </lineage>
</organism>
<dbReference type="Proteomes" id="UP000235392">
    <property type="component" value="Unassembled WGS sequence"/>
</dbReference>
<dbReference type="AlphaFoldDB" id="A0A2N5VEV1"/>
<protein>
    <submittedName>
        <fullName evidence="1">Uncharacterized protein</fullName>
    </submittedName>
</protein>
<sequence length="147" mass="15954">MEARVLTLPNCPSSATLQFGSELTPVPSSVTMVSSRSDLVNNSPSSITMKYVRFNQANSTIQVLDVESDGNCSIPPIDPKPNGQDEAQNKFSGKTMKVIIGFKLFIAKKTTEKKKTWGPINSTTNFSITVTLGKTSFEVFQQMVASA</sequence>
<comment type="caution">
    <text evidence="1">The sequence shown here is derived from an EMBL/GenBank/DDBJ whole genome shotgun (WGS) entry which is preliminary data.</text>
</comment>
<proteinExistence type="predicted"/>
<dbReference type="EMBL" id="PGCI01000023">
    <property type="protein sequence ID" value="PLW48521.1"/>
    <property type="molecule type" value="Genomic_DNA"/>
</dbReference>
<reference evidence="1 2" key="1">
    <citation type="submission" date="2017-11" db="EMBL/GenBank/DDBJ databases">
        <title>De novo assembly and phasing of dikaryotic genomes from two isolates of Puccinia coronata f. sp. avenae, the causal agent of oat crown rust.</title>
        <authorList>
            <person name="Miller M.E."/>
            <person name="Zhang Y."/>
            <person name="Omidvar V."/>
            <person name="Sperschneider J."/>
            <person name="Schwessinger B."/>
            <person name="Raley C."/>
            <person name="Palmer J.M."/>
            <person name="Garnica D."/>
            <person name="Upadhyaya N."/>
            <person name="Rathjen J."/>
            <person name="Taylor J.M."/>
            <person name="Park R.F."/>
            <person name="Dodds P.N."/>
            <person name="Hirsch C.D."/>
            <person name="Kianian S.F."/>
            <person name="Figueroa M."/>
        </authorList>
    </citation>
    <scope>NUCLEOTIDE SEQUENCE [LARGE SCALE GENOMIC DNA]</scope>
    <source>
        <strain evidence="1">12SD80</strain>
    </source>
</reference>
<gene>
    <name evidence="1" type="ORF">PCASD_04294</name>
</gene>
<accession>A0A2N5VEV1</accession>